<sequence>MADKQTALAQTQRAFANAIRTKDCTLLQGVEPHRLRIYAQLVRNSTLGFIQRCFTETPKHCDPEQWQQLQEDFIQTGQAHSPYFQEIALEFLHFCQQQQRVSADILALMDFEYSQLLAEVAFAEIPTHFSWDADTLMQLSPVTYLKHYDVNFLKNQFEQIISQPSYLIIWRNRKFDVYYQEISELDFYLLSCLQEQPLSLNQLTEELTQLLSVEQISISLIQNIWQKWINAQVIFPSQIKQQAE</sequence>
<organism evidence="3 4">
    <name type="scientific">Actinobacillus indolicus</name>
    <dbReference type="NCBI Taxonomy" id="51049"/>
    <lineage>
        <taxon>Bacteria</taxon>
        <taxon>Pseudomonadati</taxon>
        <taxon>Pseudomonadota</taxon>
        <taxon>Gammaproteobacteria</taxon>
        <taxon>Pasteurellales</taxon>
        <taxon>Pasteurellaceae</taxon>
        <taxon>Actinobacillus</taxon>
    </lineage>
</organism>
<dbReference type="Gene3D" id="3.90.930.50">
    <property type="match status" value="1"/>
</dbReference>
<dbReference type="InterPro" id="IPR018640">
    <property type="entry name" value="DUF2063"/>
</dbReference>
<protein>
    <submittedName>
        <fullName evidence="3">DUF2063 domain-containing protein</fullName>
    </submittedName>
</protein>
<gene>
    <name evidence="3" type="ORF">EXH44_08305</name>
</gene>
<name>A0A4P7CGS7_9PAST</name>
<dbReference type="Pfam" id="PF09836">
    <property type="entry name" value="DUF2063"/>
    <property type="match status" value="1"/>
</dbReference>
<evidence type="ECO:0000259" key="1">
    <source>
        <dbReference type="Pfam" id="PF09836"/>
    </source>
</evidence>
<dbReference type="AlphaFoldDB" id="A0A4P7CGS7"/>
<dbReference type="KEGG" id="aio:EXH44_08305"/>
<evidence type="ECO:0000259" key="2">
    <source>
        <dbReference type="Pfam" id="PF22106"/>
    </source>
</evidence>
<keyword evidence="4" id="KW-1185">Reference proteome</keyword>
<dbReference type="InterPro" id="IPR054098">
    <property type="entry name" value="NGO1945-like_C"/>
</dbReference>
<dbReference type="InterPro" id="IPR044922">
    <property type="entry name" value="DUF2063_N_sf"/>
</dbReference>
<dbReference type="RefSeq" id="WP_162857043.1">
    <property type="nucleotide sequence ID" value="NZ_CP038145.1"/>
</dbReference>
<evidence type="ECO:0000313" key="3">
    <source>
        <dbReference type="EMBL" id="QBQ64218.1"/>
    </source>
</evidence>
<evidence type="ECO:0000313" key="4">
    <source>
        <dbReference type="Proteomes" id="UP000294444"/>
    </source>
</evidence>
<feature type="domain" description="NGO1945-like C-terminal" evidence="2">
    <location>
        <begin position="140"/>
        <end position="228"/>
    </location>
</feature>
<dbReference type="Pfam" id="PF22106">
    <property type="entry name" value="NGO1945_C"/>
    <property type="match status" value="1"/>
</dbReference>
<reference evidence="3 4" key="1">
    <citation type="submission" date="2019-03" db="EMBL/GenBank/DDBJ databases">
        <authorList>
            <person name="Che Y."/>
            <person name="Zhou L."/>
        </authorList>
    </citation>
    <scope>NUCLEOTIDE SEQUENCE [LARGE SCALE GENOMIC DNA]</scope>
    <source>
        <strain evidence="3 4">AIFJ1607</strain>
    </source>
</reference>
<accession>A0A4P7CGS7</accession>
<dbReference type="Gene3D" id="1.10.150.690">
    <property type="entry name" value="DUF2063"/>
    <property type="match status" value="1"/>
</dbReference>
<dbReference type="Proteomes" id="UP000294444">
    <property type="component" value="Chromosome"/>
</dbReference>
<feature type="domain" description="Putative DNA-binding" evidence="1">
    <location>
        <begin position="10"/>
        <end position="95"/>
    </location>
</feature>
<proteinExistence type="predicted"/>
<dbReference type="EMBL" id="CP038145">
    <property type="protein sequence ID" value="QBQ64218.1"/>
    <property type="molecule type" value="Genomic_DNA"/>
</dbReference>